<feature type="compositionally biased region" description="Polar residues" evidence="1">
    <location>
        <begin position="79"/>
        <end position="92"/>
    </location>
</feature>
<evidence type="ECO:0000313" key="3">
    <source>
        <dbReference type="Proteomes" id="UP001358586"/>
    </source>
</evidence>
<dbReference type="Proteomes" id="UP001358586">
    <property type="component" value="Chromosome 4"/>
</dbReference>
<sequence length="124" mass="13948">MADHGFIGRSPMSCAANGDQRYMERVPSTLFLNRFEVGTLTTTATQGKREDPSAPRPLPRPLVEPQGCDGHQIGERTPVRTQTANRRCQTTRGGRLMEQRASRRRGVGRWLNVPRVLLIFFALD</sequence>
<keyword evidence="3" id="KW-1185">Reference proteome</keyword>
<dbReference type="EMBL" id="JARKNE010000004">
    <property type="protein sequence ID" value="KAK5834840.1"/>
    <property type="molecule type" value="Genomic_DNA"/>
</dbReference>
<feature type="region of interest" description="Disordered" evidence="1">
    <location>
        <begin position="41"/>
        <end position="103"/>
    </location>
</feature>
<organism evidence="2 3">
    <name type="scientific">Gossypium arboreum</name>
    <name type="common">Tree cotton</name>
    <name type="synonym">Gossypium nanking</name>
    <dbReference type="NCBI Taxonomy" id="29729"/>
    <lineage>
        <taxon>Eukaryota</taxon>
        <taxon>Viridiplantae</taxon>
        <taxon>Streptophyta</taxon>
        <taxon>Embryophyta</taxon>
        <taxon>Tracheophyta</taxon>
        <taxon>Spermatophyta</taxon>
        <taxon>Magnoliopsida</taxon>
        <taxon>eudicotyledons</taxon>
        <taxon>Gunneridae</taxon>
        <taxon>Pentapetalae</taxon>
        <taxon>rosids</taxon>
        <taxon>malvids</taxon>
        <taxon>Malvales</taxon>
        <taxon>Malvaceae</taxon>
        <taxon>Malvoideae</taxon>
        <taxon>Gossypium</taxon>
    </lineage>
</organism>
<proteinExistence type="predicted"/>
<accession>A0ABR0Q6D0</accession>
<comment type="caution">
    <text evidence="2">The sequence shown here is derived from an EMBL/GenBank/DDBJ whole genome shotgun (WGS) entry which is preliminary data.</text>
</comment>
<name>A0ABR0Q6D0_GOSAR</name>
<evidence type="ECO:0000313" key="2">
    <source>
        <dbReference type="EMBL" id="KAK5834840.1"/>
    </source>
</evidence>
<protein>
    <submittedName>
        <fullName evidence="2">Uncharacterized protein</fullName>
    </submittedName>
</protein>
<reference evidence="2 3" key="1">
    <citation type="submission" date="2023-03" db="EMBL/GenBank/DDBJ databases">
        <title>WGS of Gossypium arboreum.</title>
        <authorList>
            <person name="Yu D."/>
        </authorList>
    </citation>
    <scope>NUCLEOTIDE SEQUENCE [LARGE SCALE GENOMIC DNA]</scope>
    <source>
        <tissue evidence="2">Leaf</tissue>
    </source>
</reference>
<gene>
    <name evidence="2" type="ORF">PVK06_010519</name>
</gene>
<evidence type="ECO:0000256" key="1">
    <source>
        <dbReference type="SAM" id="MobiDB-lite"/>
    </source>
</evidence>